<dbReference type="Proteomes" id="UP000560000">
    <property type="component" value="Unassembled WGS sequence"/>
</dbReference>
<dbReference type="HOGENOM" id="CLU_087872_0_0_6"/>
<feature type="domain" description="Phage tail collar" evidence="1">
    <location>
        <begin position="7"/>
        <end position="63"/>
    </location>
</feature>
<evidence type="ECO:0000313" key="4">
    <source>
        <dbReference type="Proteomes" id="UP000029708"/>
    </source>
</evidence>
<protein>
    <submittedName>
        <fullName evidence="2">Microcystin-dependent protein</fullName>
    </submittedName>
</protein>
<gene>
    <name evidence="3" type="ORF">HNQ86_002183</name>
    <name evidence="2" type="ORF">LF63_0100315</name>
</gene>
<dbReference type="RefSeq" id="WP_043098862.1">
    <property type="nucleotide sequence ID" value="NZ_JACHET010000001.1"/>
</dbReference>
<dbReference type="SUPFAM" id="SSF88874">
    <property type="entry name" value="Receptor-binding domain of short tail fibre protein gp12"/>
    <property type="match status" value="1"/>
</dbReference>
<dbReference type="InterPro" id="IPR037053">
    <property type="entry name" value="Phage_tail_collar_dom_sf"/>
</dbReference>
<dbReference type="Pfam" id="PF07484">
    <property type="entry name" value="Collar"/>
    <property type="match status" value="1"/>
</dbReference>
<keyword evidence="4" id="KW-1185">Reference proteome</keyword>
<dbReference type="EMBL" id="JROI01000001">
    <property type="protein sequence ID" value="KGI79263.1"/>
    <property type="molecule type" value="Genomic_DNA"/>
</dbReference>
<dbReference type="Gene3D" id="3.90.1340.10">
    <property type="entry name" value="Phage tail collar domain"/>
    <property type="match status" value="1"/>
</dbReference>
<dbReference type="EMBL" id="JACHET010000001">
    <property type="protein sequence ID" value="MBB6184838.1"/>
    <property type="molecule type" value="Genomic_DNA"/>
</dbReference>
<proteinExistence type="predicted"/>
<evidence type="ECO:0000259" key="1">
    <source>
        <dbReference type="Pfam" id="PF07484"/>
    </source>
</evidence>
<reference evidence="3 5" key="2">
    <citation type="submission" date="2020-08" db="EMBL/GenBank/DDBJ databases">
        <title>Genomic Encyclopedia of Type Strains, Phase IV (KMG-IV): sequencing the most valuable type-strain genomes for metagenomic binning, comparative biology and taxonomic classification.</title>
        <authorList>
            <person name="Goeker M."/>
        </authorList>
    </citation>
    <scope>NUCLEOTIDE SEQUENCE [LARGE SCALE GENOMIC DNA]</scope>
    <source>
        <strain evidence="3 5">DSM 107085</strain>
    </source>
</reference>
<dbReference type="InterPro" id="IPR011083">
    <property type="entry name" value="Phage_tail_collar_dom"/>
</dbReference>
<sequence>MSEVFLGQIMLGGFDFAPAHFALCNGQLLPISQNQALFSLLGTQYGGNGTTTFALPDTRGRTPLGADKNNGYVQGQASGVETVTLTNSTLPAHVHTFMGSTADAAVRSPTDALYAKTSGENLYAAPGTQATLASQTVSPTGGSQAHNNMQPYLAVNFFIALSGIFPSRS</sequence>
<evidence type="ECO:0000313" key="5">
    <source>
        <dbReference type="Proteomes" id="UP000560000"/>
    </source>
</evidence>
<comment type="caution">
    <text evidence="2">The sequence shown here is derived from an EMBL/GenBank/DDBJ whole genome shotgun (WGS) entry which is preliminary data.</text>
</comment>
<dbReference type="AlphaFoldDB" id="A0A099CZ47"/>
<name>A0A099CZ47_9GAMM</name>
<evidence type="ECO:0000313" key="3">
    <source>
        <dbReference type="EMBL" id="MBB6184838.1"/>
    </source>
</evidence>
<dbReference type="Proteomes" id="UP000029708">
    <property type="component" value="Unassembled WGS sequence"/>
</dbReference>
<dbReference type="STRING" id="1543381.LF63_0100315"/>
<reference evidence="2 4" key="1">
    <citation type="submission" date="2014-09" db="EMBL/GenBank/DDBJ databases">
        <title>Xanthomonadaceae 3.5X direct submission.</title>
        <authorList>
            <person name="Fang T."/>
            <person name="Wang H."/>
        </authorList>
    </citation>
    <scope>NUCLEOTIDE SEQUENCE [LARGE SCALE GENOMIC DNA]</scope>
    <source>
        <strain evidence="2 4">3.5X</strain>
    </source>
</reference>
<accession>A0A099CZ47</accession>
<organism evidence="2 4">
    <name type="scientific">Oleiagrimonas soli</name>
    <dbReference type="NCBI Taxonomy" id="1543381"/>
    <lineage>
        <taxon>Bacteria</taxon>
        <taxon>Pseudomonadati</taxon>
        <taxon>Pseudomonadota</taxon>
        <taxon>Gammaproteobacteria</taxon>
        <taxon>Lysobacterales</taxon>
        <taxon>Rhodanobacteraceae</taxon>
        <taxon>Oleiagrimonas</taxon>
    </lineage>
</organism>
<evidence type="ECO:0000313" key="2">
    <source>
        <dbReference type="EMBL" id="KGI79263.1"/>
    </source>
</evidence>
<dbReference type="OrthoDB" id="9810174at2"/>